<dbReference type="PANTHER" id="PTHR39323">
    <property type="entry name" value="BLR1149 PROTEIN"/>
    <property type="match status" value="1"/>
</dbReference>
<name>A0ABW0BST1_9BACT</name>
<dbReference type="EC" id="3.1.-.-" evidence="2"/>
<dbReference type="Pfam" id="PF00149">
    <property type="entry name" value="Metallophos"/>
    <property type="match status" value="1"/>
</dbReference>
<dbReference type="InterPro" id="IPR024173">
    <property type="entry name" value="Pesterase_MJ0037-like"/>
</dbReference>
<keyword evidence="2" id="KW-0378">Hydrolase</keyword>
<dbReference type="InterPro" id="IPR004843">
    <property type="entry name" value="Calcineurin-like_PHP"/>
</dbReference>
<sequence>MSVTVPFKGFSLELLAKKVLWIKELEILLIADLHFGKAAHFRKSGIPIPEPVHDADFKTLKTLHQEIQPRHTYFLGDLFHSVWNEQWEVLNSFLETFPQTQFHLVKGNHDILHPSVYRQSVLKIHQEPLVIESFALSHEPFEKALDGKLNICGHLHPGVLLRGKARQSVRIPCFYRTGSTLILPSFGNFTGLALVEPKDGDQIWGISGEKVIPILSGTSIG</sequence>
<comment type="caution">
    <text evidence="2">The sequence shown here is derived from an EMBL/GenBank/DDBJ whole genome shotgun (WGS) entry which is preliminary data.</text>
</comment>
<dbReference type="InterPro" id="IPR026336">
    <property type="entry name" value="PdeM-like"/>
</dbReference>
<evidence type="ECO:0000259" key="1">
    <source>
        <dbReference type="Pfam" id="PF00149"/>
    </source>
</evidence>
<proteinExistence type="predicted"/>
<dbReference type="PANTHER" id="PTHR39323:SF1">
    <property type="entry name" value="BLR1149 PROTEIN"/>
    <property type="match status" value="1"/>
</dbReference>
<dbReference type="SUPFAM" id="SSF56300">
    <property type="entry name" value="Metallo-dependent phosphatases"/>
    <property type="match status" value="1"/>
</dbReference>
<feature type="domain" description="Calcineurin-like phosphoesterase" evidence="1">
    <location>
        <begin position="27"/>
        <end position="123"/>
    </location>
</feature>
<dbReference type="Gene3D" id="3.60.21.10">
    <property type="match status" value="1"/>
</dbReference>
<dbReference type="PIRSF" id="PIRSF000887">
    <property type="entry name" value="Pesterase_MJ0037"/>
    <property type="match status" value="1"/>
</dbReference>
<keyword evidence="3" id="KW-1185">Reference proteome</keyword>
<dbReference type="GO" id="GO:0004519">
    <property type="term" value="F:endonuclease activity"/>
    <property type="evidence" value="ECO:0007669"/>
    <property type="project" value="UniProtKB-KW"/>
</dbReference>
<dbReference type="Proteomes" id="UP001596163">
    <property type="component" value="Unassembled WGS sequence"/>
</dbReference>
<dbReference type="EMBL" id="JBHSKS010000002">
    <property type="protein sequence ID" value="MFC5190883.1"/>
    <property type="molecule type" value="Genomic_DNA"/>
</dbReference>
<evidence type="ECO:0000313" key="3">
    <source>
        <dbReference type="Proteomes" id="UP001596163"/>
    </source>
</evidence>
<gene>
    <name evidence="2" type="primary">pdeM</name>
    <name evidence="2" type="ORF">ACFPIK_03835</name>
</gene>
<reference evidence="3" key="1">
    <citation type="journal article" date="2019" name="Int. J. Syst. Evol. Microbiol.">
        <title>The Global Catalogue of Microorganisms (GCM) 10K type strain sequencing project: providing services to taxonomists for standard genome sequencing and annotation.</title>
        <authorList>
            <consortium name="The Broad Institute Genomics Platform"/>
            <consortium name="The Broad Institute Genome Sequencing Center for Infectious Disease"/>
            <person name="Wu L."/>
            <person name="Ma J."/>
        </authorList>
    </citation>
    <scope>NUCLEOTIDE SEQUENCE [LARGE SCALE GENOMIC DNA]</scope>
    <source>
        <strain evidence="3">CGMCC 1.7030</strain>
    </source>
</reference>
<keyword evidence="2" id="KW-0255">Endonuclease</keyword>
<dbReference type="GO" id="GO:0016874">
    <property type="term" value="F:ligase activity"/>
    <property type="evidence" value="ECO:0007669"/>
    <property type="project" value="UniProtKB-KW"/>
</dbReference>
<keyword evidence="2" id="KW-0540">Nuclease</keyword>
<keyword evidence="2" id="KW-0436">Ligase</keyword>
<evidence type="ECO:0000313" key="2">
    <source>
        <dbReference type="EMBL" id="MFC5190883.1"/>
    </source>
</evidence>
<accession>A0ABW0BST1</accession>
<organism evidence="2 3">
    <name type="scientific">Algoriphagus aquatilis</name>
    <dbReference type="NCBI Taxonomy" id="490186"/>
    <lineage>
        <taxon>Bacteria</taxon>
        <taxon>Pseudomonadati</taxon>
        <taxon>Bacteroidota</taxon>
        <taxon>Cytophagia</taxon>
        <taxon>Cytophagales</taxon>
        <taxon>Cyclobacteriaceae</taxon>
        <taxon>Algoriphagus</taxon>
    </lineage>
</organism>
<dbReference type="NCBIfam" id="TIGR04123">
    <property type="entry name" value="P_estr_lig_assc"/>
    <property type="match status" value="1"/>
</dbReference>
<dbReference type="GO" id="GO:0016787">
    <property type="term" value="F:hydrolase activity"/>
    <property type="evidence" value="ECO:0007669"/>
    <property type="project" value="UniProtKB-KW"/>
</dbReference>
<protein>
    <submittedName>
        <fullName evidence="2">Ligase-associated DNA damage response endonuclease PdeM</fullName>
        <ecNumber evidence="2">3.1.-.-</ecNumber>
    </submittedName>
</protein>
<dbReference type="InterPro" id="IPR029052">
    <property type="entry name" value="Metallo-depent_PP-like"/>
</dbReference>
<dbReference type="RefSeq" id="WP_377912394.1">
    <property type="nucleotide sequence ID" value="NZ_JBHSKS010000002.1"/>
</dbReference>